<keyword evidence="4" id="KW-1185">Reference proteome</keyword>
<reference evidence="3" key="1">
    <citation type="submission" date="2022-07" db="EMBL/GenBank/DDBJ databases">
        <title>Fungi with potential for degradation of polypropylene.</title>
        <authorList>
            <person name="Gostincar C."/>
        </authorList>
    </citation>
    <scope>NUCLEOTIDE SEQUENCE</scope>
    <source>
        <strain evidence="3">EXF-13308</strain>
    </source>
</reference>
<evidence type="ECO:0000256" key="1">
    <source>
        <dbReference type="ARBA" id="ARBA00012729"/>
    </source>
</evidence>
<proteinExistence type="predicted"/>
<dbReference type="EC" id="3.2.1.14" evidence="1"/>
<sequence>MATPAFANVVYHPSWRASRGLPPSRIRADLVTRVFYAFAVPNDDGTLKFLDEHADTELEVDVDWQCPNSAAQGTNYISLLHTLRRLLPHPRYLLTSALPSSSDCLSHVDLGAAGDCLDLFNLLFCSAAADGPEREEELHPCLLQSVDGGVRLLLDGGMPREKVLVGVPAFARYFPFARGPGQPFDKGSAGEVDYSHLPDEMRYRPSVDEDTVAAYYADHADWALVSFDVPETVRQKAEYVRSMGLGGLFFCHGVGDHEQGRYSLVAAGAEGLLGKPEATRGAACKRRKETRGGISGQ</sequence>
<dbReference type="GO" id="GO:0005975">
    <property type="term" value="P:carbohydrate metabolic process"/>
    <property type="evidence" value="ECO:0007669"/>
    <property type="project" value="InterPro"/>
</dbReference>
<dbReference type="GO" id="GO:0008843">
    <property type="term" value="F:endochitinase activity"/>
    <property type="evidence" value="ECO:0007669"/>
    <property type="project" value="UniProtKB-EC"/>
</dbReference>
<dbReference type="EMBL" id="JANBVO010000005">
    <property type="protein sequence ID" value="KAJ9151733.1"/>
    <property type="molecule type" value="Genomic_DNA"/>
</dbReference>
<dbReference type="SUPFAM" id="SSF51445">
    <property type="entry name" value="(Trans)glycosidases"/>
    <property type="match status" value="1"/>
</dbReference>
<dbReference type="InterPro" id="IPR001223">
    <property type="entry name" value="Glyco_hydro18_cat"/>
</dbReference>
<dbReference type="Pfam" id="PF00704">
    <property type="entry name" value="Glyco_hydro_18"/>
    <property type="match status" value="1"/>
</dbReference>
<name>A0AA38S0K0_9PEZI</name>
<dbReference type="Gene3D" id="3.20.20.80">
    <property type="entry name" value="Glycosidases"/>
    <property type="match status" value="2"/>
</dbReference>
<dbReference type="PANTHER" id="PTHR11177:SF228">
    <property type="entry name" value="CHITINASE"/>
    <property type="match status" value="1"/>
</dbReference>
<dbReference type="InterPro" id="IPR011583">
    <property type="entry name" value="Chitinase_II/V-like_cat"/>
</dbReference>
<dbReference type="InterPro" id="IPR017853">
    <property type="entry name" value="GH"/>
</dbReference>
<organism evidence="3 4">
    <name type="scientific">Pleurostoma richardsiae</name>
    <dbReference type="NCBI Taxonomy" id="41990"/>
    <lineage>
        <taxon>Eukaryota</taxon>
        <taxon>Fungi</taxon>
        <taxon>Dikarya</taxon>
        <taxon>Ascomycota</taxon>
        <taxon>Pezizomycotina</taxon>
        <taxon>Sordariomycetes</taxon>
        <taxon>Sordariomycetidae</taxon>
        <taxon>Calosphaeriales</taxon>
        <taxon>Pleurostomataceae</taxon>
        <taxon>Pleurostoma</taxon>
    </lineage>
</organism>
<comment type="caution">
    <text evidence="3">The sequence shown here is derived from an EMBL/GenBank/DDBJ whole genome shotgun (WGS) entry which is preliminary data.</text>
</comment>
<dbReference type="Proteomes" id="UP001174694">
    <property type="component" value="Unassembled WGS sequence"/>
</dbReference>
<dbReference type="GO" id="GO:0008061">
    <property type="term" value="F:chitin binding"/>
    <property type="evidence" value="ECO:0007669"/>
    <property type="project" value="InterPro"/>
</dbReference>
<gene>
    <name evidence="3" type="ORF">NKR23_g2960</name>
</gene>
<accession>A0AA38S0K0</accession>
<evidence type="ECO:0000313" key="4">
    <source>
        <dbReference type="Proteomes" id="UP001174694"/>
    </source>
</evidence>
<dbReference type="SMART" id="SM00636">
    <property type="entry name" value="Glyco_18"/>
    <property type="match status" value="1"/>
</dbReference>
<feature type="domain" description="GH18" evidence="2">
    <location>
        <begin position="1"/>
        <end position="275"/>
    </location>
</feature>
<dbReference type="GO" id="GO:0005576">
    <property type="term" value="C:extracellular region"/>
    <property type="evidence" value="ECO:0007669"/>
    <property type="project" value="TreeGrafter"/>
</dbReference>
<protein>
    <recommendedName>
        <fullName evidence="1">chitinase</fullName>
        <ecNumber evidence="1">3.2.1.14</ecNumber>
    </recommendedName>
</protein>
<dbReference type="InterPro" id="IPR050314">
    <property type="entry name" value="Glycosyl_Hydrlase_18"/>
</dbReference>
<dbReference type="PANTHER" id="PTHR11177">
    <property type="entry name" value="CHITINASE"/>
    <property type="match status" value="1"/>
</dbReference>
<evidence type="ECO:0000313" key="3">
    <source>
        <dbReference type="EMBL" id="KAJ9151733.1"/>
    </source>
</evidence>
<dbReference type="GO" id="GO:0006032">
    <property type="term" value="P:chitin catabolic process"/>
    <property type="evidence" value="ECO:0007669"/>
    <property type="project" value="TreeGrafter"/>
</dbReference>
<dbReference type="AlphaFoldDB" id="A0AA38S0K0"/>
<dbReference type="PROSITE" id="PS51910">
    <property type="entry name" value="GH18_2"/>
    <property type="match status" value="1"/>
</dbReference>
<evidence type="ECO:0000259" key="2">
    <source>
        <dbReference type="PROSITE" id="PS51910"/>
    </source>
</evidence>